<comment type="caution">
    <text evidence="1">The sequence shown here is derived from an EMBL/GenBank/DDBJ whole genome shotgun (WGS) entry which is preliminary data.</text>
</comment>
<name>A0A9W6TP45_9STRA</name>
<evidence type="ECO:0000313" key="1">
    <source>
        <dbReference type="EMBL" id="GMF19314.1"/>
    </source>
</evidence>
<reference evidence="1" key="1">
    <citation type="submission" date="2023-04" db="EMBL/GenBank/DDBJ databases">
        <title>Phytophthora lilii NBRC 32176.</title>
        <authorList>
            <person name="Ichikawa N."/>
            <person name="Sato H."/>
            <person name="Tonouchi N."/>
        </authorList>
    </citation>
    <scope>NUCLEOTIDE SEQUENCE</scope>
    <source>
        <strain evidence="1">NBRC 32176</strain>
    </source>
</reference>
<dbReference type="EMBL" id="BSXW01000339">
    <property type="protein sequence ID" value="GMF19314.1"/>
    <property type="molecule type" value="Genomic_DNA"/>
</dbReference>
<protein>
    <submittedName>
        <fullName evidence="1">Unnamed protein product</fullName>
    </submittedName>
</protein>
<organism evidence="1 2">
    <name type="scientific">Phytophthora lilii</name>
    <dbReference type="NCBI Taxonomy" id="2077276"/>
    <lineage>
        <taxon>Eukaryota</taxon>
        <taxon>Sar</taxon>
        <taxon>Stramenopiles</taxon>
        <taxon>Oomycota</taxon>
        <taxon>Peronosporomycetes</taxon>
        <taxon>Peronosporales</taxon>
        <taxon>Peronosporaceae</taxon>
        <taxon>Phytophthora</taxon>
    </lineage>
</organism>
<proteinExistence type="predicted"/>
<sequence length="196" mass="22544">MDALLEQLYYNPETGFISANVLHKKAKEIDSSITLKQPISKKLVKSVLKNYNNTWHSSINTKPIQAKGVVMEGDLNHNRELMERLENELAIGATVLYRLDKGAFDKEKARWSKTVYEIVGIDGYRVQIRSKNRHTLYKALNDIKVFKSKATDAKVGKNQVFEAEELLDHKKMKNGKLKYFGLDMMIRHGNLKSIYV</sequence>
<gene>
    <name evidence="1" type="ORF">Plil01_000736700</name>
</gene>
<keyword evidence="2" id="KW-1185">Reference proteome</keyword>
<dbReference type="AlphaFoldDB" id="A0A9W6TP45"/>
<dbReference type="OrthoDB" id="6621683at2759"/>
<dbReference type="Proteomes" id="UP001165083">
    <property type="component" value="Unassembled WGS sequence"/>
</dbReference>
<accession>A0A9W6TP45</accession>
<evidence type="ECO:0000313" key="2">
    <source>
        <dbReference type="Proteomes" id="UP001165083"/>
    </source>
</evidence>